<name>A0A8J2BI81_9BACT</name>
<protein>
    <submittedName>
        <fullName evidence="1">Uncharacterized protein</fullName>
    </submittedName>
</protein>
<dbReference type="AlphaFoldDB" id="A0A8J2BI81"/>
<accession>A0A8J2BI81</accession>
<keyword evidence="2" id="KW-1185">Reference proteome</keyword>
<organism evidence="1 2">
    <name type="scientific">Candidatus Methylacidithermus pantelleriae</name>
    <dbReference type="NCBI Taxonomy" id="2744239"/>
    <lineage>
        <taxon>Bacteria</taxon>
        <taxon>Pseudomonadati</taxon>
        <taxon>Verrucomicrobiota</taxon>
        <taxon>Methylacidiphilae</taxon>
        <taxon>Methylacidiphilales</taxon>
        <taxon>Methylacidiphilaceae</taxon>
        <taxon>Candidatus Methylacidithermus</taxon>
    </lineage>
</organism>
<gene>
    <name evidence="1" type="ORF">MPNT_200036</name>
</gene>
<proteinExistence type="predicted"/>
<evidence type="ECO:0000313" key="2">
    <source>
        <dbReference type="Proteomes" id="UP000663859"/>
    </source>
</evidence>
<reference evidence="1" key="1">
    <citation type="submission" date="2021-02" db="EMBL/GenBank/DDBJ databases">
        <authorList>
            <person name="Cremers G."/>
            <person name="Picone N."/>
        </authorList>
    </citation>
    <scope>NUCLEOTIDE SEQUENCE</scope>
    <source>
        <strain evidence="1">PQ17</strain>
    </source>
</reference>
<comment type="caution">
    <text evidence="1">The sequence shown here is derived from an EMBL/GenBank/DDBJ whole genome shotgun (WGS) entry which is preliminary data.</text>
</comment>
<dbReference type="Proteomes" id="UP000663859">
    <property type="component" value="Unassembled WGS sequence"/>
</dbReference>
<dbReference type="EMBL" id="CAJNOB010000013">
    <property type="protein sequence ID" value="CAF0697037.1"/>
    <property type="molecule type" value="Genomic_DNA"/>
</dbReference>
<evidence type="ECO:0000313" key="1">
    <source>
        <dbReference type="EMBL" id="CAF0697037.1"/>
    </source>
</evidence>
<sequence length="69" mass="7785">MNTGEIQLAEGRRERLVVVSERKRNLWQHLTMQSRYEPASPLRTIGSVSVIGCHPGQVPCHKFGWEAVG</sequence>